<dbReference type="EMBL" id="CP073078">
    <property type="protein sequence ID" value="QUD86549.1"/>
    <property type="molecule type" value="Genomic_DNA"/>
</dbReference>
<dbReference type="PANTHER" id="PTHR12169">
    <property type="entry name" value="ATPASE N2B"/>
    <property type="match status" value="1"/>
</dbReference>
<name>A0A975ITK0_9CAUL</name>
<evidence type="ECO:0000256" key="2">
    <source>
        <dbReference type="ARBA" id="ARBA00022840"/>
    </source>
</evidence>
<dbReference type="PANTHER" id="PTHR12169:SF6">
    <property type="entry name" value="AFG1-LIKE ATPASE"/>
    <property type="match status" value="1"/>
</dbReference>
<dbReference type="InterPro" id="IPR027417">
    <property type="entry name" value="P-loop_NTPase"/>
</dbReference>
<sequence>MVQSLSTAYRERLRSGEIKPDAAQAAAVEALARLESELNALAEPGFGFALFKKPKAPRGVYLWGPVGRGKSMLMDLFFDSAPVTRKRRVHFQAFMAEVHALVGEWRKGDAAARKARFGQTKGDDPIPPVAEYIAEQAKLLCFDELQVTDIADAMILGRLFEHLFERGVVLVATSNRPPDDLYKDGINRQLFLPFIALIQERLELVAVRGPSDYRLDRLRAARVYFTPLDAAAETGFDALWRDLLGGMEETGATLEVLGRQVRLPRAAGGLVRASFASLCATALGPQDYLAVAARFHTVFLEAVPVLGAERRNEARRFVDLIDSLYEAGARLVVLAAAEPDALYPAGDGAFEFERTASRLHEMRSADWLENARD</sequence>
<dbReference type="Gene3D" id="3.40.50.300">
    <property type="entry name" value="P-loop containing nucleotide triphosphate hydrolases"/>
    <property type="match status" value="1"/>
</dbReference>
<dbReference type="Proteomes" id="UP000676409">
    <property type="component" value="Chromosome"/>
</dbReference>
<keyword evidence="4" id="KW-1185">Reference proteome</keyword>
<dbReference type="NCBIfam" id="NF040713">
    <property type="entry name" value="ZapE"/>
    <property type="match status" value="1"/>
</dbReference>
<keyword evidence="2" id="KW-0067">ATP-binding</keyword>
<protein>
    <submittedName>
        <fullName evidence="3">AFG1 family ATPase</fullName>
    </submittedName>
</protein>
<dbReference type="SUPFAM" id="SSF52540">
    <property type="entry name" value="P-loop containing nucleoside triphosphate hydrolases"/>
    <property type="match status" value="1"/>
</dbReference>
<proteinExistence type="predicted"/>
<dbReference type="KEGG" id="caul:KCG34_15815"/>
<dbReference type="AlphaFoldDB" id="A0A975ITK0"/>
<dbReference type="GO" id="GO:0005737">
    <property type="term" value="C:cytoplasm"/>
    <property type="evidence" value="ECO:0007669"/>
    <property type="project" value="TreeGrafter"/>
</dbReference>
<keyword evidence="1" id="KW-0547">Nucleotide-binding</keyword>
<evidence type="ECO:0000313" key="4">
    <source>
        <dbReference type="Proteomes" id="UP000676409"/>
    </source>
</evidence>
<dbReference type="GO" id="GO:0005524">
    <property type="term" value="F:ATP binding"/>
    <property type="evidence" value="ECO:0007669"/>
    <property type="project" value="UniProtKB-KW"/>
</dbReference>
<dbReference type="InterPro" id="IPR005654">
    <property type="entry name" value="ATPase_AFG1-like"/>
</dbReference>
<dbReference type="RefSeq" id="WP_211936601.1">
    <property type="nucleotide sequence ID" value="NZ_CP073078.1"/>
</dbReference>
<dbReference type="Pfam" id="PF03969">
    <property type="entry name" value="AFG1_ATPase"/>
    <property type="match status" value="1"/>
</dbReference>
<evidence type="ECO:0000313" key="3">
    <source>
        <dbReference type="EMBL" id="QUD86549.1"/>
    </source>
</evidence>
<accession>A0A975ITK0</accession>
<evidence type="ECO:0000256" key="1">
    <source>
        <dbReference type="ARBA" id="ARBA00022741"/>
    </source>
</evidence>
<dbReference type="GO" id="GO:0016887">
    <property type="term" value="F:ATP hydrolysis activity"/>
    <property type="evidence" value="ECO:0007669"/>
    <property type="project" value="InterPro"/>
</dbReference>
<organism evidence="3 4">
    <name type="scientific">Phenylobacterium montanum</name>
    <dbReference type="NCBI Taxonomy" id="2823693"/>
    <lineage>
        <taxon>Bacteria</taxon>
        <taxon>Pseudomonadati</taxon>
        <taxon>Pseudomonadota</taxon>
        <taxon>Alphaproteobacteria</taxon>
        <taxon>Caulobacterales</taxon>
        <taxon>Caulobacteraceae</taxon>
        <taxon>Phenylobacterium</taxon>
    </lineage>
</organism>
<reference evidence="3" key="1">
    <citation type="submission" date="2021-04" db="EMBL/GenBank/DDBJ databases">
        <title>The complete genome sequence of Caulobacter sp. S6.</title>
        <authorList>
            <person name="Tang Y."/>
            <person name="Ouyang W."/>
            <person name="Liu Q."/>
            <person name="Huang B."/>
            <person name="Guo Z."/>
            <person name="Lei P."/>
        </authorList>
    </citation>
    <scope>NUCLEOTIDE SEQUENCE</scope>
    <source>
        <strain evidence="3">S6</strain>
    </source>
</reference>
<gene>
    <name evidence="3" type="ORF">KCG34_15815</name>
</gene>